<gene>
    <name evidence="2" type="ORF">LN736_12835</name>
</gene>
<dbReference type="PANTHER" id="PTHR10683">
    <property type="entry name" value="TRANSALDOLASE"/>
    <property type="match status" value="1"/>
</dbReference>
<protein>
    <submittedName>
        <fullName evidence="2">Transaldolase family protein</fullName>
    </submittedName>
</protein>
<organism evidence="2 3">
    <name type="scientific">Clostridium aromativorans</name>
    <dbReference type="NCBI Taxonomy" id="2836848"/>
    <lineage>
        <taxon>Bacteria</taxon>
        <taxon>Bacillati</taxon>
        <taxon>Bacillota</taxon>
        <taxon>Clostridia</taxon>
        <taxon>Eubacteriales</taxon>
        <taxon>Clostridiaceae</taxon>
        <taxon>Clostridium</taxon>
    </lineage>
</organism>
<comment type="caution">
    <text evidence="2">The sequence shown here is derived from an EMBL/GenBank/DDBJ whole genome shotgun (WGS) entry which is preliminary data.</text>
</comment>
<name>A0ABS8N7G0_9CLOT</name>
<dbReference type="RefSeq" id="WP_229981665.1">
    <property type="nucleotide sequence ID" value="NZ_JAJJPB010000017.1"/>
</dbReference>
<dbReference type="InterPro" id="IPR001585">
    <property type="entry name" value="TAL/FSA"/>
</dbReference>
<keyword evidence="3" id="KW-1185">Reference proteome</keyword>
<dbReference type="Proteomes" id="UP001165422">
    <property type="component" value="Unassembled WGS sequence"/>
</dbReference>
<sequence length="407" mass="46548">MNQNIYKSSAMERLNLTSQDMELWWDSNPLIYETWCEKFLKSTPDNLRDIVKSQLKKLWDSNTDSEKWVFKGVTTNPPLTKAVFDLLGDKWAPIIRNIIHYNPKLNMDEITWRVYMEACKRGAARYLNLYEQSSHKYGFVSAQVNPQDYINPFKMVKDGLGLKQLQANIMVKVPATEEGVLTIFILTLLGIPTNATLSFTLPQIMAVAKAVKSGRELGEKFGTDYSNWRSVITLMIGRFEDAHTFEDEASERGVKLTEKMKRWAGIAIAKKACRILTENKYPSKLLICSMRVGPEIDGVKHIWHIEKLAGENMIFTMNPNLIQNLMLLYIDRPLKSGVEEQVPEEIIEELLKIPYFSRGYGEETIAPDEFKNIEPTFTTYKQFSSAVDDLESFVSIIKNSSKGASVI</sequence>
<dbReference type="InterPro" id="IPR013785">
    <property type="entry name" value="Aldolase_TIM"/>
</dbReference>
<dbReference type="SUPFAM" id="SSF51569">
    <property type="entry name" value="Aldolase"/>
    <property type="match status" value="1"/>
</dbReference>
<dbReference type="Gene3D" id="3.20.20.70">
    <property type="entry name" value="Aldolase class I"/>
    <property type="match status" value="1"/>
</dbReference>
<dbReference type="EMBL" id="JAJJPB010000017">
    <property type="protein sequence ID" value="MCC9295746.1"/>
    <property type="molecule type" value="Genomic_DNA"/>
</dbReference>
<accession>A0ABS8N7G0</accession>
<evidence type="ECO:0000313" key="3">
    <source>
        <dbReference type="Proteomes" id="UP001165422"/>
    </source>
</evidence>
<dbReference type="Pfam" id="PF00923">
    <property type="entry name" value="TAL_FSA"/>
    <property type="match status" value="1"/>
</dbReference>
<reference evidence="2" key="1">
    <citation type="submission" date="2021-11" db="EMBL/GenBank/DDBJ databases">
        <authorList>
            <person name="Qingchun L."/>
            <person name="Dong Z."/>
            <person name="Zongwei Q."/>
            <person name="Jia Z."/>
            <person name="Duotao L."/>
        </authorList>
    </citation>
    <scope>NUCLEOTIDE SEQUENCE</scope>
    <source>
        <strain evidence="2">WLY-B-L2</strain>
    </source>
</reference>
<keyword evidence="1" id="KW-0704">Schiff base</keyword>
<proteinExistence type="predicted"/>
<evidence type="ECO:0000313" key="2">
    <source>
        <dbReference type="EMBL" id="MCC9295746.1"/>
    </source>
</evidence>
<evidence type="ECO:0000256" key="1">
    <source>
        <dbReference type="ARBA" id="ARBA00023270"/>
    </source>
</evidence>